<evidence type="ECO:0000313" key="2">
    <source>
        <dbReference type="EMBL" id="RRR70910.1"/>
    </source>
</evidence>
<reference evidence="2 3" key="1">
    <citation type="submission" date="2018-12" db="EMBL/GenBank/DDBJ databases">
        <title>Genome Sequence of Candidatus Viridilinea halotolerans isolated from saline sulfide-rich spring.</title>
        <authorList>
            <person name="Grouzdev D.S."/>
            <person name="Burganskaya E.I."/>
            <person name="Krutkina M.S."/>
            <person name="Sukhacheva M.V."/>
            <person name="Gorlenko V.M."/>
        </authorList>
    </citation>
    <scope>NUCLEOTIDE SEQUENCE [LARGE SCALE GENOMIC DNA]</scope>
    <source>
        <strain evidence="2">Chok-6</strain>
    </source>
</reference>
<comment type="caution">
    <text evidence="2">The sequence shown here is derived from an EMBL/GenBank/DDBJ whole genome shotgun (WGS) entry which is preliminary data.</text>
</comment>
<gene>
    <name evidence="2" type="ORF">EI684_12360</name>
</gene>
<dbReference type="Gene3D" id="3.90.1580.10">
    <property type="entry name" value="paralog of FGE (formylglycine-generating enzyme)"/>
    <property type="match status" value="1"/>
</dbReference>
<dbReference type="EMBL" id="RSAS01000485">
    <property type="protein sequence ID" value="RRR70910.1"/>
    <property type="molecule type" value="Genomic_DNA"/>
</dbReference>
<name>A0A426TY84_9CHLR</name>
<accession>A0A426TY84</accession>
<keyword evidence="2" id="KW-0808">Transferase</keyword>
<feature type="non-terminal residue" evidence="2">
    <location>
        <position position="1"/>
    </location>
</feature>
<dbReference type="SUPFAM" id="SSF56436">
    <property type="entry name" value="C-type lectin-like"/>
    <property type="match status" value="1"/>
</dbReference>
<organism evidence="2 3">
    <name type="scientific">Candidatus Viridilinea halotolerans</name>
    <dbReference type="NCBI Taxonomy" id="2491704"/>
    <lineage>
        <taxon>Bacteria</taxon>
        <taxon>Bacillati</taxon>
        <taxon>Chloroflexota</taxon>
        <taxon>Chloroflexia</taxon>
        <taxon>Chloroflexales</taxon>
        <taxon>Chloroflexineae</taxon>
        <taxon>Oscillochloridaceae</taxon>
        <taxon>Candidatus Viridilinea</taxon>
    </lineage>
</organism>
<dbReference type="InterPro" id="IPR005532">
    <property type="entry name" value="SUMF_dom"/>
</dbReference>
<evidence type="ECO:0000259" key="1">
    <source>
        <dbReference type="Pfam" id="PF03781"/>
    </source>
</evidence>
<evidence type="ECO:0000313" key="3">
    <source>
        <dbReference type="Proteomes" id="UP000280307"/>
    </source>
</evidence>
<feature type="domain" description="Sulfatase-modifying factor enzyme-like" evidence="1">
    <location>
        <begin position="2"/>
        <end position="237"/>
    </location>
</feature>
<dbReference type="PANTHER" id="PTHR23150:SF19">
    <property type="entry name" value="FORMYLGLYCINE-GENERATING ENZYME"/>
    <property type="match status" value="1"/>
</dbReference>
<dbReference type="AlphaFoldDB" id="A0A426TY84"/>
<dbReference type="InterPro" id="IPR042095">
    <property type="entry name" value="SUMF_sf"/>
</dbReference>
<dbReference type="GO" id="GO:0016301">
    <property type="term" value="F:kinase activity"/>
    <property type="evidence" value="ECO:0007669"/>
    <property type="project" value="UniProtKB-KW"/>
</dbReference>
<sequence length="248" mass="27239">YVPSGTYRIGGWEEGEPAADLTLPAFWIARLPITVAQFARFVAEGYRDDSYWTVNGLKWRGERTAPYEWGDPRFSAANQPVVSVTWYEATAFCAWLSSQLPDYTLGLPSEAEWEAAAAFTGPEARRAYPWGDDAPTPEHAVYGAWQINAPAPVGLCPAGMSACGALDLAGNVWERASSSDKAYPEGAAVLAKDFIEDDFDVPLRGGSWWNDSTYIRCRARGRYHPGGLLNDGGFRVVLSPRSHKRPVS</sequence>
<dbReference type="Proteomes" id="UP000280307">
    <property type="component" value="Unassembled WGS sequence"/>
</dbReference>
<dbReference type="Pfam" id="PF03781">
    <property type="entry name" value="FGE-sulfatase"/>
    <property type="match status" value="1"/>
</dbReference>
<protein>
    <submittedName>
        <fullName evidence="2">Histidine kinase</fullName>
    </submittedName>
</protein>
<dbReference type="InterPro" id="IPR016187">
    <property type="entry name" value="CTDL_fold"/>
</dbReference>
<keyword evidence="2" id="KW-0418">Kinase</keyword>
<proteinExistence type="predicted"/>
<dbReference type="GO" id="GO:0120147">
    <property type="term" value="F:formylglycine-generating oxidase activity"/>
    <property type="evidence" value="ECO:0007669"/>
    <property type="project" value="TreeGrafter"/>
</dbReference>
<dbReference type="InterPro" id="IPR051043">
    <property type="entry name" value="Sulfatase_Mod_Factor_Kinase"/>
</dbReference>
<dbReference type="PANTHER" id="PTHR23150">
    <property type="entry name" value="SULFATASE MODIFYING FACTOR 1, 2"/>
    <property type="match status" value="1"/>
</dbReference>